<keyword evidence="8" id="KW-0472">Membrane</keyword>
<dbReference type="EMBL" id="LAZR01000019">
    <property type="protein sequence ID" value="KKO05370.1"/>
    <property type="molecule type" value="Genomic_DNA"/>
</dbReference>
<dbReference type="Pfam" id="PF06295">
    <property type="entry name" value="ZapG-like"/>
    <property type="match status" value="1"/>
</dbReference>
<accession>A0A0F9VMV2</accession>
<dbReference type="GO" id="GO:0008360">
    <property type="term" value="P:regulation of cell shape"/>
    <property type="evidence" value="ECO:0007669"/>
    <property type="project" value="UniProtKB-KW"/>
</dbReference>
<evidence type="ECO:0000256" key="9">
    <source>
        <dbReference type="ARBA" id="ARBA00023306"/>
    </source>
</evidence>
<feature type="compositionally biased region" description="Basic and acidic residues" evidence="10">
    <location>
        <begin position="161"/>
        <end position="188"/>
    </location>
</feature>
<reference evidence="11" key="1">
    <citation type="journal article" date="2015" name="Nature">
        <title>Complex archaea that bridge the gap between prokaryotes and eukaryotes.</title>
        <authorList>
            <person name="Spang A."/>
            <person name="Saw J.H."/>
            <person name="Jorgensen S.L."/>
            <person name="Zaremba-Niedzwiedzka K."/>
            <person name="Martijn J."/>
            <person name="Lind A.E."/>
            <person name="van Eijk R."/>
            <person name="Schleper C."/>
            <person name="Guy L."/>
            <person name="Ettema T.J."/>
        </authorList>
    </citation>
    <scope>NUCLEOTIDE SEQUENCE</scope>
</reference>
<feature type="compositionally biased region" description="Polar residues" evidence="10">
    <location>
        <begin position="146"/>
        <end position="157"/>
    </location>
</feature>
<dbReference type="AlphaFoldDB" id="A0A0F9VMV2"/>
<evidence type="ECO:0000256" key="10">
    <source>
        <dbReference type="SAM" id="MobiDB-lite"/>
    </source>
</evidence>
<evidence type="ECO:0000313" key="11">
    <source>
        <dbReference type="EMBL" id="KKO05370.1"/>
    </source>
</evidence>
<dbReference type="PANTHER" id="PTHR39579">
    <property type="entry name" value="INNER MEMBRANE PROTEIN YHCB"/>
    <property type="match status" value="1"/>
</dbReference>
<keyword evidence="6" id="KW-0133">Cell shape</keyword>
<comment type="caution">
    <text evidence="11">The sequence shown here is derived from an EMBL/GenBank/DDBJ whole genome shotgun (WGS) entry which is preliminary data.</text>
</comment>
<evidence type="ECO:0000256" key="1">
    <source>
        <dbReference type="ARBA" id="ARBA00004377"/>
    </source>
</evidence>
<dbReference type="GO" id="GO:0051301">
    <property type="term" value="P:cell division"/>
    <property type="evidence" value="ECO:0007669"/>
    <property type="project" value="UniProtKB-KW"/>
</dbReference>
<evidence type="ECO:0000256" key="7">
    <source>
        <dbReference type="ARBA" id="ARBA00022989"/>
    </source>
</evidence>
<evidence type="ECO:0008006" key="12">
    <source>
        <dbReference type="Google" id="ProtNLM"/>
    </source>
</evidence>
<evidence type="ECO:0000256" key="2">
    <source>
        <dbReference type="ARBA" id="ARBA00022475"/>
    </source>
</evidence>
<dbReference type="InterPro" id="IPR009386">
    <property type="entry name" value="ZapG-like"/>
</dbReference>
<keyword evidence="7" id="KW-1133">Transmembrane helix</keyword>
<evidence type="ECO:0000256" key="6">
    <source>
        <dbReference type="ARBA" id="ARBA00022960"/>
    </source>
</evidence>
<proteinExistence type="predicted"/>
<organism evidence="11">
    <name type="scientific">marine sediment metagenome</name>
    <dbReference type="NCBI Taxonomy" id="412755"/>
    <lineage>
        <taxon>unclassified sequences</taxon>
        <taxon>metagenomes</taxon>
        <taxon>ecological metagenomes</taxon>
    </lineage>
</organism>
<evidence type="ECO:0000256" key="3">
    <source>
        <dbReference type="ARBA" id="ARBA00022519"/>
    </source>
</evidence>
<sequence>MLWLTGIVCLAVGLVAGVLIAKRFNGSNSAKVSELETRVQELQRHHAQYRDDVSTHFNTTAELVQQMTESYRDVYQHLAGGAQDLCTDDVASKLLPATEQSMFYHADDNALEPPKDYAPKKIPGQSGALAENFGLDIDTGPGQAKTPYQSKDSSQGPASDAKPDGSPDNAAKESREKAKDHRQTVDES</sequence>
<keyword evidence="4" id="KW-0132">Cell division</keyword>
<name>A0A0F9VMV2_9ZZZZ</name>
<evidence type="ECO:0000256" key="4">
    <source>
        <dbReference type="ARBA" id="ARBA00022618"/>
    </source>
</evidence>
<gene>
    <name evidence="11" type="ORF">LCGC14_0076410</name>
</gene>
<evidence type="ECO:0000256" key="5">
    <source>
        <dbReference type="ARBA" id="ARBA00022692"/>
    </source>
</evidence>
<dbReference type="GO" id="GO:0005886">
    <property type="term" value="C:plasma membrane"/>
    <property type="evidence" value="ECO:0007669"/>
    <property type="project" value="UniProtKB-SubCell"/>
</dbReference>
<keyword evidence="9" id="KW-0131">Cell cycle</keyword>
<feature type="region of interest" description="Disordered" evidence="10">
    <location>
        <begin position="108"/>
        <end position="188"/>
    </location>
</feature>
<keyword evidence="5" id="KW-0812">Transmembrane</keyword>
<dbReference type="PANTHER" id="PTHR39579:SF1">
    <property type="entry name" value="INNER MEMBRANE PROTEIN YHCB"/>
    <property type="match status" value="1"/>
</dbReference>
<comment type="subcellular location">
    <subcellularLocation>
        <location evidence="1">Cell inner membrane</location>
        <topology evidence="1">Single-pass membrane protein</topology>
    </subcellularLocation>
</comment>
<protein>
    <recommendedName>
        <fullName evidence="12">DUF1043 family protein</fullName>
    </recommendedName>
</protein>
<keyword evidence="2" id="KW-1003">Cell membrane</keyword>
<feature type="compositionally biased region" description="Basic and acidic residues" evidence="10">
    <location>
        <begin position="108"/>
        <end position="119"/>
    </location>
</feature>
<evidence type="ECO:0000256" key="8">
    <source>
        <dbReference type="ARBA" id="ARBA00023136"/>
    </source>
</evidence>
<keyword evidence="3" id="KW-0997">Cell inner membrane</keyword>